<dbReference type="GO" id="GO:0000976">
    <property type="term" value="F:transcription cis-regulatory region binding"/>
    <property type="evidence" value="ECO:0007669"/>
    <property type="project" value="TreeGrafter"/>
</dbReference>
<keyword evidence="3" id="KW-0804">Transcription</keyword>
<reference evidence="6 9" key="2">
    <citation type="submission" date="2020-11" db="EMBL/GenBank/DDBJ databases">
        <title>Enhanced detection system for hospital associated transmission using whole genome sequencing surveillance.</title>
        <authorList>
            <person name="Harrison L.H."/>
            <person name="Van Tyne D."/>
            <person name="Marsh J.W."/>
            <person name="Griffith M.P."/>
            <person name="Snyder D.J."/>
            <person name="Cooper V.S."/>
            <person name="Mustapha M."/>
        </authorList>
    </citation>
    <scope>NUCLEOTIDE SEQUENCE [LARGE SCALE GENOMIC DNA]</scope>
    <source>
        <strain evidence="6 9">PSA00705</strain>
    </source>
</reference>
<dbReference type="AlphaFoldDB" id="A0A6G6J029"/>
<dbReference type="Proteomes" id="UP000501063">
    <property type="component" value="Chromosome"/>
</dbReference>
<proteinExistence type="predicted"/>
<dbReference type="KEGG" id="pnt:G5B91_19880"/>
<dbReference type="Gene3D" id="1.10.357.10">
    <property type="entry name" value="Tetracycline Repressor, domain 2"/>
    <property type="match status" value="1"/>
</dbReference>
<sequence length="200" mass="22724">MSGLRERQKEARRQAISQAAVELFRLQGYGTTTVEQIAERAGVSPPTVFNYFGSKQEILNDLLRATDERVVKEMVQLALDFKDPVDVLCHLESLVLKYELEALPVSVWRELLSMHYSGASPEQLKLNNEVLNAEVSVLLGHLQKAGMVRHDLCPDYVAQLLNEFLTLEFLKLVSVEPLDFDAHQLSVRRFVEVLFTGIRQ</sequence>
<accession>A0A6G6J029</accession>
<dbReference type="InterPro" id="IPR023772">
    <property type="entry name" value="DNA-bd_HTH_TetR-type_CS"/>
</dbReference>
<keyword evidence="1" id="KW-0805">Transcription regulation</keyword>
<dbReference type="Proteomes" id="UP000608450">
    <property type="component" value="Unassembled WGS sequence"/>
</dbReference>
<reference evidence="7 8" key="1">
    <citation type="submission" date="2020-02" db="EMBL/GenBank/DDBJ databases">
        <title>Integrative conjugative elements (ICEs) and plasmids drive adaptation of Pseudomonas nitroreducens strain HBP1 to wastewater environment.</title>
        <authorList>
            <person name="Sentchilo V."/>
            <person name="Carraro N."/>
            <person name="Bertelli C."/>
            <person name="van der Meer J.R."/>
        </authorList>
    </citation>
    <scope>NUCLEOTIDE SEQUENCE [LARGE SCALE GENOMIC DNA]</scope>
    <source>
        <strain evidence="7 8">HBP1</strain>
    </source>
</reference>
<dbReference type="EMBL" id="JADTFC010000006">
    <property type="protein sequence ID" value="MBG6286699.1"/>
    <property type="molecule type" value="Genomic_DNA"/>
</dbReference>
<evidence type="ECO:0000313" key="9">
    <source>
        <dbReference type="Proteomes" id="UP000608450"/>
    </source>
</evidence>
<name>A0A6G6J029_PSENT</name>
<keyword evidence="2 4" id="KW-0238">DNA-binding</keyword>
<dbReference type="PRINTS" id="PR00455">
    <property type="entry name" value="HTHTETR"/>
</dbReference>
<dbReference type="PANTHER" id="PTHR30055:SF234">
    <property type="entry name" value="HTH-TYPE TRANSCRIPTIONAL REGULATOR BETI"/>
    <property type="match status" value="1"/>
</dbReference>
<evidence type="ECO:0000313" key="8">
    <source>
        <dbReference type="Proteomes" id="UP000501063"/>
    </source>
</evidence>
<keyword evidence="9" id="KW-1185">Reference proteome</keyword>
<dbReference type="GO" id="GO:0003700">
    <property type="term" value="F:DNA-binding transcription factor activity"/>
    <property type="evidence" value="ECO:0007669"/>
    <property type="project" value="TreeGrafter"/>
</dbReference>
<dbReference type="Pfam" id="PF00440">
    <property type="entry name" value="TetR_N"/>
    <property type="match status" value="1"/>
</dbReference>
<dbReference type="EMBL" id="CP049140">
    <property type="protein sequence ID" value="QIE88410.1"/>
    <property type="molecule type" value="Genomic_DNA"/>
</dbReference>
<dbReference type="PROSITE" id="PS50977">
    <property type="entry name" value="HTH_TETR_2"/>
    <property type="match status" value="1"/>
</dbReference>
<dbReference type="InterPro" id="IPR050109">
    <property type="entry name" value="HTH-type_TetR-like_transc_reg"/>
</dbReference>
<evidence type="ECO:0000259" key="5">
    <source>
        <dbReference type="PROSITE" id="PS50977"/>
    </source>
</evidence>
<feature type="domain" description="HTH tetR-type" evidence="5">
    <location>
        <begin position="10"/>
        <end position="70"/>
    </location>
</feature>
<evidence type="ECO:0000313" key="7">
    <source>
        <dbReference type="EMBL" id="QIE88410.1"/>
    </source>
</evidence>
<dbReference type="RefSeq" id="WP_024763472.1">
    <property type="nucleotide sequence ID" value="NZ_CP049140.1"/>
</dbReference>
<evidence type="ECO:0000313" key="6">
    <source>
        <dbReference type="EMBL" id="MBG6286699.1"/>
    </source>
</evidence>
<evidence type="ECO:0000256" key="1">
    <source>
        <dbReference type="ARBA" id="ARBA00023015"/>
    </source>
</evidence>
<protein>
    <submittedName>
        <fullName evidence="7">TetR/AcrR family transcriptional regulator</fullName>
    </submittedName>
</protein>
<dbReference type="InterPro" id="IPR001647">
    <property type="entry name" value="HTH_TetR"/>
</dbReference>
<dbReference type="PANTHER" id="PTHR30055">
    <property type="entry name" value="HTH-TYPE TRANSCRIPTIONAL REGULATOR RUTR"/>
    <property type="match status" value="1"/>
</dbReference>
<organism evidence="7 8">
    <name type="scientific">Pseudomonas nitroreducens</name>
    <dbReference type="NCBI Taxonomy" id="46680"/>
    <lineage>
        <taxon>Bacteria</taxon>
        <taxon>Pseudomonadati</taxon>
        <taxon>Pseudomonadota</taxon>
        <taxon>Gammaproteobacteria</taxon>
        <taxon>Pseudomonadales</taxon>
        <taxon>Pseudomonadaceae</taxon>
        <taxon>Pseudomonas</taxon>
    </lineage>
</organism>
<evidence type="ECO:0000256" key="2">
    <source>
        <dbReference type="ARBA" id="ARBA00023125"/>
    </source>
</evidence>
<evidence type="ECO:0000256" key="3">
    <source>
        <dbReference type="ARBA" id="ARBA00023163"/>
    </source>
</evidence>
<dbReference type="SUPFAM" id="SSF46689">
    <property type="entry name" value="Homeodomain-like"/>
    <property type="match status" value="1"/>
</dbReference>
<evidence type="ECO:0000256" key="4">
    <source>
        <dbReference type="PROSITE-ProRule" id="PRU00335"/>
    </source>
</evidence>
<feature type="DNA-binding region" description="H-T-H motif" evidence="4">
    <location>
        <begin position="33"/>
        <end position="52"/>
    </location>
</feature>
<dbReference type="PROSITE" id="PS01081">
    <property type="entry name" value="HTH_TETR_1"/>
    <property type="match status" value="1"/>
</dbReference>
<dbReference type="InterPro" id="IPR009057">
    <property type="entry name" value="Homeodomain-like_sf"/>
</dbReference>
<gene>
    <name evidence="7" type="ORF">G5B91_19880</name>
    <name evidence="6" type="ORF">I5I61_04500</name>
</gene>